<dbReference type="STRING" id="1317117.ATO7_09197"/>
<dbReference type="AlphaFoldDB" id="A0A1Y1SDX8"/>
<evidence type="ECO:0000313" key="1">
    <source>
        <dbReference type="EMBL" id="ORE87205.1"/>
    </source>
</evidence>
<organism evidence="1 2">
    <name type="scientific">Oceanococcus atlanticus</name>
    <dbReference type="NCBI Taxonomy" id="1317117"/>
    <lineage>
        <taxon>Bacteria</taxon>
        <taxon>Pseudomonadati</taxon>
        <taxon>Pseudomonadota</taxon>
        <taxon>Gammaproteobacteria</taxon>
        <taxon>Chromatiales</taxon>
        <taxon>Oceanococcaceae</taxon>
        <taxon>Oceanococcus</taxon>
    </lineage>
</organism>
<keyword evidence="2" id="KW-1185">Reference proteome</keyword>
<name>A0A1Y1SDX8_9GAMM</name>
<reference evidence="1 2" key="1">
    <citation type="submission" date="2013-04" db="EMBL/GenBank/DDBJ databases">
        <title>Oceanococcus atlanticus 22II-S10r2 Genome Sequencing.</title>
        <authorList>
            <person name="Lai Q."/>
            <person name="Li G."/>
            <person name="Shao Z."/>
        </authorList>
    </citation>
    <scope>NUCLEOTIDE SEQUENCE [LARGE SCALE GENOMIC DNA]</scope>
    <source>
        <strain evidence="1 2">22II-S10r2</strain>
    </source>
</reference>
<dbReference type="EMBL" id="AQQV01000002">
    <property type="protein sequence ID" value="ORE87205.1"/>
    <property type="molecule type" value="Genomic_DNA"/>
</dbReference>
<gene>
    <name evidence="1" type="ORF">ATO7_09197</name>
</gene>
<evidence type="ECO:0000313" key="2">
    <source>
        <dbReference type="Proteomes" id="UP000192342"/>
    </source>
</evidence>
<dbReference type="RefSeq" id="WP_083561412.1">
    <property type="nucleotide sequence ID" value="NZ_AQQV01000002.1"/>
</dbReference>
<sequence>MLLAAAWLAASPHTWAALDERTAAVLEAALAQQPGEVATLYLGQQAEHRRIRRVLLMSDEVVHLDRRLSHAEAQALAEGALMPLPLPQGTQTVLIEVQHNHLDDAPMDHWQIEQRSLDAPDTTTSVVLAPPRWALWRNALSITTDSAALTRHAAFELTAGRPLRAAALLHAQASRGALPWEARLLQAEARHQLGFDSRASWRRLGTQAPPDIAAQAQLRLAEVALKQADSATAMQALAQLQHALPAPFHPRRSAVALSLRQGPAPLELDDNTLAQGEVMLATLNRAAMEGGSAGHAVLERLGSLTPEVDDELAWSVRDQANLMLGYSHLRHMRPTLAQAAFAQVRASGPFSNAGRLGLGWAQISPGGAATTETVEALPVGDALGDILRPRGDDATAQARRMTPFRTVHGVARGQRAEDLQRALQAWIDLMGADPLDPPVQEAMLAIAYALVHLGAFEDARARLDRGVEKLAVLNAQLDAIELPQIQMLAKQLIEHAADAQSWDQLERGSRWWRREQLPQHFHLERLLQQPALAATLQHCRQLREAARWLQDSPEPNLAQQAVAVVQQCQARWSQATLTQIHAWQHMTERYLGEARLALARLHDRQIDFTLNAVDTP</sequence>
<comment type="caution">
    <text evidence="1">The sequence shown here is derived from an EMBL/GenBank/DDBJ whole genome shotgun (WGS) entry which is preliminary data.</text>
</comment>
<proteinExistence type="predicted"/>
<dbReference type="Proteomes" id="UP000192342">
    <property type="component" value="Unassembled WGS sequence"/>
</dbReference>
<protein>
    <submittedName>
        <fullName evidence="1">Uncharacterized protein</fullName>
    </submittedName>
</protein>
<accession>A0A1Y1SDX8</accession>